<reference evidence="1 2" key="1">
    <citation type="submission" date="2018-08" db="EMBL/GenBank/DDBJ databases">
        <title>A genome reference for cultivated species of the human gut microbiota.</title>
        <authorList>
            <person name="Zou Y."/>
            <person name="Xue W."/>
            <person name="Luo G."/>
        </authorList>
    </citation>
    <scope>NUCLEOTIDE SEQUENCE [LARGE SCALE GENOMIC DNA]</scope>
    <source>
        <strain evidence="1 2">AM35-14</strain>
    </source>
</reference>
<dbReference type="Proteomes" id="UP000283975">
    <property type="component" value="Unassembled WGS sequence"/>
</dbReference>
<protein>
    <submittedName>
        <fullName evidence="1">Conjugal transfer protein</fullName>
    </submittedName>
</protein>
<dbReference type="AlphaFoldDB" id="A0A414AY07"/>
<comment type="caution">
    <text evidence="1">The sequence shown here is derived from an EMBL/GenBank/DDBJ whole genome shotgun (WGS) entry which is preliminary data.</text>
</comment>
<evidence type="ECO:0000313" key="1">
    <source>
        <dbReference type="EMBL" id="RHC57023.1"/>
    </source>
</evidence>
<organism evidence="1 2">
    <name type="scientific">Enterocloster bolteae</name>
    <dbReference type="NCBI Taxonomy" id="208479"/>
    <lineage>
        <taxon>Bacteria</taxon>
        <taxon>Bacillati</taxon>
        <taxon>Bacillota</taxon>
        <taxon>Clostridia</taxon>
        <taxon>Lachnospirales</taxon>
        <taxon>Lachnospiraceae</taxon>
        <taxon>Enterocloster</taxon>
    </lineage>
</organism>
<dbReference type="InterPro" id="IPR025957">
    <property type="entry name" value="Cys_rich_KTR"/>
</dbReference>
<evidence type="ECO:0000313" key="2">
    <source>
        <dbReference type="Proteomes" id="UP000283975"/>
    </source>
</evidence>
<accession>A0A414AY07</accession>
<dbReference type="Pfam" id="PF14205">
    <property type="entry name" value="Cys_rich_KTR"/>
    <property type="match status" value="1"/>
</dbReference>
<name>A0A414AY07_9FIRM</name>
<sequence>MKTEWILCPVCGNKTRTMIQENTEMRNFPLYCPKCKKETIINVQDMKITLAVSK</sequence>
<proteinExistence type="predicted"/>
<dbReference type="EMBL" id="QSHZ01000006">
    <property type="protein sequence ID" value="RHC57023.1"/>
    <property type="molecule type" value="Genomic_DNA"/>
</dbReference>
<gene>
    <name evidence="1" type="ORF">DW839_07405</name>
</gene>